<gene>
    <name evidence="4" type="ORF">MNBD_ALPHA03-1653</name>
</gene>
<accession>A0A3B1B6D2</accession>
<organism evidence="4">
    <name type="scientific">hydrothermal vent metagenome</name>
    <dbReference type="NCBI Taxonomy" id="652676"/>
    <lineage>
        <taxon>unclassified sequences</taxon>
        <taxon>metagenomes</taxon>
        <taxon>ecological metagenomes</taxon>
    </lineage>
</organism>
<evidence type="ECO:0000313" key="4">
    <source>
        <dbReference type="EMBL" id="VAX05820.1"/>
    </source>
</evidence>
<dbReference type="Pfam" id="PF01812">
    <property type="entry name" value="5-FTHF_cyc-lig"/>
    <property type="match status" value="1"/>
</dbReference>
<sequence>MTELTQKKAALRLEMKAHRKALDDLGGDLGDNRVVRQIAVNILRLPEIAGDVQRGIKASRNEPHMVAGFYPIQTEVDGLFILKALNAIQCRCALPVVTGKNLFFKEWDLEETLKDGPYGTREPDPQRANVKPDIILVPLLAFDERGNRLGYGGGFYDRTLEFYRREGHEFTAIGLAYDGQLRHDIPVGDNDQPLDIIVTEQKVYRP</sequence>
<dbReference type="InterPro" id="IPR024185">
    <property type="entry name" value="FTHF_cligase-like_sf"/>
</dbReference>
<evidence type="ECO:0000256" key="2">
    <source>
        <dbReference type="ARBA" id="ARBA00022741"/>
    </source>
</evidence>
<dbReference type="PANTHER" id="PTHR23407:SF1">
    <property type="entry name" value="5-FORMYLTETRAHYDROFOLATE CYCLO-LIGASE"/>
    <property type="match status" value="1"/>
</dbReference>
<evidence type="ECO:0000256" key="1">
    <source>
        <dbReference type="ARBA" id="ARBA00010638"/>
    </source>
</evidence>
<dbReference type="SUPFAM" id="SSF100950">
    <property type="entry name" value="NagB/RpiA/CoA transferase-like"/>
    <property type="match status" value="1"/>
</dbReference>
<evidence type="ECO:0000256" key="3">
    <source>
        <dbReference type="ARBA" id="ARBA00022840"/>
    </source>
</evidence>
<dbReference type="Gene3D" id="3.40.50.10420">
    <property type="entry name" value="NagB/RpiA/CoA transferase-like"/>
    <property type="match status" value="1"/>
</dbReference>
<keyword evidence="2" id="KW-0547">Nucleotide-binding</keyword>
<dbReference type="EC" id="6.3.3.2" evidence="4"/>
<keyword evidence="3" id="KW-0067">ATP-binding</keyword>
<keyword evidence="4" id="KW-0436">Ligase</keyword>
<comment type="similarity">
    <text evidence="1">Belongs to the 5-formyltetrahydrofolate cyclo-ligase family.</text>
</comment>
<proteinExistence type="inferred from homology"/>
<dbReference type="GO" id="GO:0005524">
    <property type="term" value="F:ATP binding"/>
    <property type="evidence" value="ECO:0007669"/>
    <property type="project" value="UniProtKB-KW"/>
</dbReference>
<dbReference type="GO" id="GO:0009396">
    <property type="term" value="P:folic acid-containing compound biosynthetic process"/>
    <property type="evidence" value="ECO:0007669"/>
    <property type="project" value="TreeGrafter"/>
</dbReference>
<name>A0A3B1B6D2_9ZZZZ</name>
<dbReference type="InterPro" id="IPR037171">
    <property type="entry name" value="NagB/RpiA_transferase-like"/>
</dbReference>
<dbReference type="InterPro" id="IPR002698">
    <property type="entry name" value="FTHF_cligase"/>
</dbReference>
<protein>
    <submittedName>
        <fullName evidence="4">5-formyltetrahydrofolate cyclo-ligase</fullName>
        <ecNumber evidence="4">6.3.3.2</ecNumber>
    </submittedName>
</protein>
<dbReference type="PANTHER" id="PTHR23407">
    <property type="entry name" value="ATPASE INHIBITOR/5-FORMYLTETRAHYDROFOLATE CYCLO-LIGASE"/>
    <property type="match status" value="1"/>
</dbReference>
<dbReference type="NCBIfam" id="TIGR02727">
    <property type="entry name" value="MTHFS_bact"/>
    <property type="match status" value="1"/>
</dbReference>
<dbReference type="GO" id="GO:0035999">
    <property type="term" value="P:tetrahydrofolate interconversion"/>
    <property type="evidence" value="ECO:0007669"/>
    <property type="project" value="TreeGrafter"/>
</dbReference>
<dbReference type="GO" id="GO:0030272">
    <property type="term" value="F:5-formyltetrahydrofolate cyclo-ligase activity"/>
    <property type="evidence" value="ECO:0007669"/>
    <property type="project" value="UniProtKB-EC"/>
</dbReference>
<dbReference type="AlphaFoldDB" id="A0A3B1B6D2"/>
<dbReference type="EMBL" id="UOFW01000148">
    <property type="protein sequence ID" value="VAX05820.1"/>
    <property type="molecule type" value="Genomic_DNA"/>
</dbReference>
<reference evidence="4" key="1">
    <citation type="submission" date="2018-06" db="EMBL/GenBank/DDBJ databases">
        <authorList>
            <person name="Zhirakovskaya E."/>
        </authorList>
    </citation>
    <scope>NUCLEOTIDE SEQUENCE</scope>
</reference>